<feature type="domain" description="Alpha/beta hydrolase fold-3" evidence="2">
    <location>
        <begin position="146"/>
        <end position="365"/>
    </location>
</feature>
<keyword evidence="1 3" id="KW-0378">Hydrolase</keyword>
<proteinExistence type="predicted"/>
<organism evidence="3 4">
    <name type="scientific">Paenibacillus illinoisensis</name>
    <dbReference type="NCBI Taxonomy" id="59845"/>
    <lineage>
        <taxon>Bacteria</taxon>
        <taxon>Bacillati</taxon>
        <taxon>Bacillota</taxon>
        <taxon>Bacilli</taxon>
        <taxon>Bacillales</taxon>
        <taxon>Paenibacillaceae</taxon>
        <taxon>Paenibacillus</taxon>
    </lineage>
</organism>
<evidence type="ECO:0000313" key="4">
    <source>
        <dbReference type="Proteomes" id="UP001618531"/>
    </source>
</evidence>
<sequence>MSYSKEAVTRTLAGEGIAIVNGAEVKVCKGADYPEGKLDPWLMEILKRKNKLDEKGDSPGVDIAALTGVDIGKLISGEEDPAQLMLVLRHLQEKVNLNADNEDSINLCEGEIEVTYEDRVFYRNTNRLWRYQRTNMDTQKAHPCYIHFHGGGWFTGSPQGRDNMLKYIAEKSDAVIFDFDYSLAPEHRFPEAFNECYEVIKYIYDHAQQFRIDPKRIAVGGGSAGANLTAGLTLRAKHEGRNELIALQILINPPLLWTDDHPDGFIWSIDQFPVTEGGESFFGKQTDRATDWTLRLMAQNYMGKEPLSNIYFSPMLADDLSGLPPALVVTAELDGLRLEAEHYAGQLKKAGVPVKACRYSGTNHDSLAYFGHFPAGEACAIEIVNELTKM</sequence>
<keyword evidence="4" id="KW-1185">Reference proteome</keyword>
<dbReference type="Proteomes" id="UP001618531">
    <property type="component" value="Unassembled WGS sequence"/>
</dbReference>
<gene>
    <name evidence="3" type="ORF">ACINKY_07310</name>
</gene>
<dbReference type="SUPFAM" id="SSF53474">
    <property type="entry name" value="alpha/beta-Hydrolases"/>
    <property type="match status" value="1"/>
</dbReference>
<name>A0ABW8HRU0_9BACL</name>
<dbReference type="RefSeq" id="WP_402872842.1">
    <property type="nucleotide sequence ID" value="NZ_JBIYSL010000001.1"/>
</dbReference>
<dbReference type="Pfam" id="PF07859">
    <property type="entry name" value="Abhydrolase_3"/>
    <property type="match status" value="1"/>
</dbReference>
<reference evidence="3 4" key="1">
    <citation type="submission" date="2024-11" db="EMBL/GenBank/DDBJ databases">
        <title>Identification and Characterization of a Novel Fosfomycin Bacillithiol Transferase FosB8 in Paenibacillus illinoisensis.</title>
        <authorList>
            <person name="Lu W."/>
        </authorList>
    </citation>
    <scope>NUCLEOTIDE SEQUENCE [LARGE SCALE GENOMIC DNA]</scope>
    <source>
        <strain evidence="3 4">WP77</strain>
    </source>
</reference>
<dbReference type="Gene3D" id="3.40.50.1820">
    <property type="entry name" value="alpha/beta hydrolase"/>
    <property type="match status" value="1"/>
</dbReference>
<accession>A0ABW8HRU0</accession>
<dbReference type="PANTHER" id="PTHR48081:SF8">
    <property type="entry name" value="ALPHA_BETA HYDROLASE FOLD-3 DOMAIN-CONTAINING PROTEIN-RELATED"/>
    <property type="match status" value="1"/>
</dbReference>
<dbReference type="PANTHER" id="PTHR48081">
    <property type="entry name" value="AB HYDROLASE SUPERFAMILY PROTEIN C4A8.06C"/>
    <property type="match status" value="1"/>
</dbReference>
<evidence type="ECO:0000313" key="3">
    <source>
        <dbReference type="EMBL" id="MFK0522008.1"/>
    </source>
</evidence>
<evidence type="ECO:0000256" key="1">
    <source>
        <dbReference type="ARBA" id="ARBA00022801"/>
    </source>
</evidence>
<evidence type="ECO:0000259" key="2">
    <source>
        <dbReference type="Pfam" id="PF07859"/>
    </source>
</evidence>
<dbReference type="InterPro" id="IPR050300">
    <property type="entry name" value="GDXG_lipolytic_enzyme"/>
</dbReference>
<dbReference type="InterPro" id="IPR029058">
    <property type="entry name" value="AB_hydrolase_fold"/>
</dbReference>
<dbReference type="InterPro" id="IPR013094">
    <property type="entry name" value="AB_hydrolase_3"/>
</dbReference>
<dbReference type="GO" id="GO:0016787">
    <property type="term" value="F:hydrolase activity"/>
    <property type="evidence" value="ECO:0007669"/>
    <property type="project" value="UniProtKB-KW"/>
</dbReference>
<comment type="caution">
    <text evidence="3">The sequence shown here is derived from an EMBL/GenBank/DDBJ whole genome shotgun (WGS) entry which is preliminary data.</text>
</comment>
<protein>
    <submittedName>
        <fullName evidence="3">Alpha/beta hydrolase</fullName>
    </submittedName>
</protein>
<dbReference type="EMBL" id="JBIYSL010000001">
    <property type="protein sequence ID" value="MFK0522008.1"/>
    <property type="molecule type" value="Genomic_DNA"/>
</dbReference>